<evidence type="ECO:0000313" key="2">
    <source>
        <dbReference type="Proteomes" id="UP000249065"/>
    </source>
</evidence>
<dbReference type="RefSeq" id="WP_111471082.1">
    <property type="nucleotide sequence ID" value="NZ_QLIX01000014.1"/>
</dbReference>
<comment type="caution">
    <text evidence="1">The sequence shown here is derived from an EMBL/GenBank/DDBJ whole genome shotgun (WGS) entry which is preliminary data.</text>
</comment>
<organism evidence="1 2">
    <name type="scientific">Roseicella frigidaeris</name>
    <dbReference type="NCBI Taxonomy" id="2230885"/>
    <lineage>
        <taxon>Bacteria</taxon>
        <taxon>Pseudomonadati</taxon>
        <taxon>Pseudomonadota</taxon>
        <taxon>Alphaproteobacteria</taxon>
        <taxon>Acetobacterales</taxon>
        <taxon>Roseomonadaceae</taxon>
        <taxon>Roseicella</taxon>
    </lineage>
</organism>
<reference evidence="2" key="1">
    <citation type="submission" date="2018-06" db="EMBL/GenBank/DDBJ databases">
        <authorList>
            <person name="Khan S.A."/>
        </authorList>
    </citation>
    <scope>NUCLEOTIDE SEQUENCE [LARGE SCALE GENOMIC DNA]</scope>
    <source>
        <strain evidence="2">DB-1506</strain>
    </source>
</reference>
<dbReference type="Proteomes" id="UP000249065">
    <property type="component" value="Unassembled WGS sequence"/>
</dbReference>
<gene>
    <name evidence="1" type="ORF">DOO78_17115</name>
</gene>
<name>A0A327M4Q0_9PROT</name>
<proteinExistence type="predicted"/>
<protein>
    <submittedName>
        <fullName evidence="1">Uncharacterized protein</fullName>
    </submittedName>
</protein>
<evidence type="ECO:0000313" key="1">
    <source>
        <dbReference type="EMBL" id="RAI57739.1"/>
    </source>
</evidence>
<dbReference type="EMBL" id="QLIX01000014">
    <property type="protein sequence ID" value="RAI57739.1"/>
    <property type="molecule type" value="Genomic_DNA"/>
</dbReference>
<keyword evidence="2" id="KW-1185">Reference proteome</keyword>
<accession>A0A327M4Q0</accession>
<sequence length="60" mass="6604">MLAVVCQYVVLTGTVCSAPMKEAEAAALFQDLRQQNKSEVEIVKQNSPKWIEALVNGPKK</sequence>
<dbReference type="AlphaFoldDB" id="A0A327M4Q0"/>